<evidence type="ECO:0000256" key="1">
    <source>
        <dbReference type="ARBA" id="ARBA00022603"/>
    </source>
</evidence>
<dbReference type="InterPro" id="IPR019410">
    <property type="entry name" value="Methyltransf_16"/>
</dbReference>
<evidence type="ECO:0000313" key="7">
    <source>
        <dbReference type="Proteomes" id="UP000007241"/>
    </source>
</evidence>
<organism evidence="6 7">
    <name type="scientific">Batrachochytrium dendrobatidis (strain JAM81 / FGSC 10211)</name>
    <name type="common">Frog chytrid fungus</name>
    <dbReference type="NCBI Taxonomy" id="684364"/>
    <lineage>
        <taxon>Eukaryota</taxon>
        <taxon>Fungi</taxon>
        <taxon>Fungi incertae sedis</taxon>
        <taxon>Chytridiomycota</taxon>
        <taxon>Chytridiomycota incertae sedis</taxon>
        <taxon>Chytridiomycetes</taxon>
        <taxon>Rhizophydiales</taxon>
        <taxon>Rhizophydiales incertae sedis</taxon>
        <taxon>Batrachochytrium</taxon>
    </lineage>
</organism>
<keyword evidence="2" id="KW-0808">Transferase</keyword>
<sequence>MATTIALADNNQLLPLHLLCKDSYSISPNLSIPLWRVKEPKRIPIDMPLAKSDLWAHVWGVSLLLAQLACSVFQEEVVDATVLDIGTGMGVSSIALAISGAALVVATDFAPESVAIGRMNAELNGFNDSRLRFDHLNWHEPLDSSLVAKFHLVVGADVIYMRNALSSIARIVDDAMLSGGITVLVDAGRPNVEEFQDACFDRGLVATHYDIFRYQTSVCVLRKASIVVVTKGEPSLRSQAIHQRIAEFCKSTAGLPLETKEVFVSEFGCCQKT</sequence>
<dbReference type="Proteomes" id="UP000007241">
    <property type="component" value="Unassembled WGS sequence"/>
</dbReference>
<reference evidence="6 7" key="1">
    <citation type="submission" date="2009-12" db="EMBL/GenBank/DDBJ databases">
        <title>The draft genome of Batrachochytrium dendrobatidis.</title>
        <authorList>
            <consortium name="US DOE Joint Genome Institute (JGI-PGF)"/>
            <person name="Kuo A."/>
            <person name="Salamov A."/>
            <person name="Schmutz J."/>
            <person name="Lucas S."/>
            <person name="Pitluck S."/>
            <person name="Rosenblum E."/>
            <person name="Stajich J."/>
            <person name="Eisen M."/>
            <person name="Grigoriev I.V."/>
        </authorList>
    </citation>
    <scope>NUCLEOTIDE SEQUENCE [LARGE SCALE GENOMIC DNA]</scope>
    <source>
        <strain evidence="7">JAM81 / FGSC 10211</strain>
    </source>
</reference>
<evidence type="ECO:0000313" key="6">
    <source>
        <dbReference type="EMBL" id="EGF80964.1"/>
    </source>
</evidence>
<dbReference type="CDD" id="cd02440">
    <property type="entry name" value="AdoMet_MTases"/>
    <property type="match status" value="1"/>
</dbReference>
<evidence type="ECO:0000256" key="4">
    <source>
        <dbReference type="ARBA" id="ARBA00041867"/>
    </source>
</evidence>
<evidence type="ECO:0000256" key="2">
    <source>
        <dbReference type="ARBA" id="ARBA00022679"/>
    </source>
</evidence>
<keyword evidence="1" id="KW-0489">Methyltransferase</keyword>
<gene>
    <name evidence="6" type="ORF">BATDEDRAFT_88217</name>
</gene>
<dbReference type="PANTHER" id="PTHR43648">
    <property type="entry name" value="ELECTRON TRANSFER FLAVOPROTEIN BETA SUBUNIT LYSINE METHYLTRANSFERASE"/>
    <property type="match status" value="1"/>
</dbReference>
<proteinExistence type="inferred from homology"/>
<dbReference type="InterPro" id="IPR050078">
    <property type="entry name" value="Ribosomal_L11_MeTrfase_PrmA"/>
</dbReference>
<dbReference type="PANTHER" id="PTHR43648:SF1">
    <property type="entry name" value="ELECTRON TRANSFER FLAVOPROTEIN BETA SUBUNIT LYSINE METHYLTRANSFERASE"/>
    <property type="match status" value="1"/>
</dbReference>
<evidence type="ECO:0000256" key="5">
    <source>
        <dbReference type="ARBA" id="ARBA00042266"/>
    </source>
</evidence>
<dbReference type="EMBL" id="GL882883">
    <property type="protein sequence ID" value="EGF80964.1"/>
    <property type="molecule type" value="Genomic_DNA"/>
</dbReference>
<dbReference type="GO" id="GO:0008168">
    <property type="term" value="F:methyltransferase activity"/>
    <property type="evidence" value="ECO:0007669"/>
    <property type="project" value="UniProtKB-KW"/>
</dbReference>
<dbReference type="AlphaFoldDB" id="F4P1A3"/>
<comment type="similarity">
    <text evidence="3">Belongs to the methyltransferase superfamily. ETFBKMT family.</text>
</comment>
<accession>F4P1A3</accession>
<dbReference type="GO" id="GO:0032259">
    <property type="term" value="P:methylation"/>
    <property type="evidence" value="ECO:0007669"/>
    <property type="project" value="UniProtKB-KW"/>
</dbReference>
<protein>
    <recommendedName>
        <fullName evidence="5">ETFB lysine methyltransferase</fullName>
    </recommendedName>
    <alternativeName>
        <fullName evidence="4">Protein N-lysine methyltransferase METTL20</fullName>
    </alternativeName>
</protein>
<evidence type="ECO:0000256" key="3">
    <source>
        <dbReference type="ARBA" id="ARBA00037932"/>
    </source>
</evidence>
<dbReference type="InterPro" id="IPR029063">
    <property type="entry name" value="SAM-dependent_MTases_sf"/>
</dbReference>
<dbReference type="OrthoDB" id="2154186at2759"/>
<dbReference type="InParanoid" id="F4P1A3"/>
<dbReference type="RefSeq" id="XP_006678766.1">
    <property type="nucleotide sequence ID" value="XM_006678703.1"/>
</dbReference>
<dbReference type="Pfam" id="PF10294">
    <property type="entry name" value="Methyltransf_16"/>
    <property type="match status" value="1"/>
</dbReference>
<name>F4P1A3_BATDJ</name>
<dbReference type="GeneID" id="18243070"/>
<dbReference type="SUPFAM" id="SSF53335">
    <property type="entry name" value="S-adenosyl-L-methionine-dependent methyltransferases"/>
    <property type="match status" value="1"/>
</dbReference>
<dbReference type="Gene3D" id="3.40.50.150">
    <property type="entry name" value="Vaccinia Virus protein VP39"/>
    <property type="match status" value="1"/>
</dbReference>
<keyword evidence="7" id="KW-1185">Reference proteome</keyword>
<dbReference type="HOGENOM" id="CLU_1019357_0_0_1"/>